<keyword evidence="2 7" id="KW-0813">Transport</keyword>
<keyword evidence="3" id="KW-1003">Cell membrane</keyword>
<feature type="region of interest" description="Disordered" evidence="8">
    <location>
        <begin position="1"/>
        <end position="31"/>
    </location>
</feature>
<evidence type="ECO:0000256" key="5">
    <source>
        <dbReference type="ARBA" id="ARBA00022989"/>
    </source>
</evidence>
<dbReference type="FunFam" id="1.10.3720.10:FF:000001">
    <property type="entry name" value="Glycine betaine ABC transporter, permease"/>
    <property type="match status" value="2"/>
</dbReference>
<evidence type="ECO:0000256" key="1">
    <source>
        <dbReference type="ARBA" id="ARBA00004141"/>
    </source>
</evidence>
<dbReference type="EMBL" id="JACXYU010000005">
    <property type="protein sequence ID" value="MBD3932341.1"/>
    <property type="molecule type" value="Genomic_DNA"/>
</dbReference>
<feature type="transmembrane region" description="Helical" evidence="7">
    <location>
        <begin position="297"/>
        <end position="317"/>
    </location>
</feature>
<evidence type="ECO:0000256" key="4">
    <source>
        <dbReference type="ARBA" id="ARBA00022692"/>
    </source>
</evidence>
<evidence type="ECO:0000313" key="10">
    <source>
        <dbReference type="EMBL" id="MBD3932341.1"/>
    </source>
</evidence>
<dbReference type="GO" id="GO:0015226">
    <property type="term" value="F:carnitine transmembrane transporter activity"/>
    <property type="evidence" value="ECO:0007669"/>
    <property type="project" value="TreeGrafter"/>
</dbReference>
<feature type="compositionally biased region" description="Basic and acidic residues" evidence="8">
    <location>
        <begin position="1"/>
        <end position="14"/>
    </location>
</feature>
<accession>A0A927IDI6</accession>
<dbReference type="AlphaFoldDB" id="A0A927IDI6"/>
<protein>
    <submittedName>
        <fullName evidence="10">ABC transporter permease subunit</fullName>
    </submittedName>
</protein>
<comment type="caution">
    <text evidence="10">The sequence shown here is derived from an EMBL/GenBank/DDBJ whole genome shotgun (WGS) entry which is preliminary data.</text>
</comment>
<feature type="transmembrane region" description="Helical" evidence="7">
    <location>
        <begin position="174"/>
        <end position="198"/>
    </location>
</feature>
<dbReference type="Pfam" id="PF00528">
    <property type="entry name" value="BPD_transp_1"/>
    <property type="match status" value="2"/>
</dbReference>
<proteinExistence type="inferred from homology"/>
<keyword evidence="6 7" id="KW-0472">Membrane</keyword>
<dbReference type="GO" id="GO:0031460">
    <property type="term" value="P:glycine betaine transport"/>
    <property type="evidence" value="ECO:0007669"/>
    <property type="project" value="TreeGrafter"/>
</dbReference>
<evidence type="ECO:0000313" key="11">
    <source>
        <dbReference type="Proteomes" id="UP000632289"/>
    </source>
</evidence>
<keyword evidence="4 7" id="KW-0812">Transmembrane</keyword>
<gene>
    <name evidence="10" type="ORF">IF129_12355</name>
</gene>
<evidence type="ECO:0000256" key="6">
    <source>
        <dbReference type="ARBA" id="ARBA00023136"/>
    </source>
</evidence>
<feature type="transmembrane region" description="Helical" evidence="7">
    <location>
        <begin position="477"/>
        <end position="494"/>
    </location>
</feature>
<sequence>MSAPALEKRDERPSEPPTETVSAKEPAARPPGPAAALAARLAARPSALLVALAAVLVLVSAFVTGSGAWPAGMTVDVTTPLEDLNAWLVENRDSHWLFLYFLLHVSNNAELAVDSLIGLFEGLGWVGVTLLGTVLAWYAGGAGLRPRALRTAATALGVFLVVGVLGMWDPTMETLALMTVAVAAAALLGLLLGIAAGLSDACDRALRPVFDLMQVMPAFAYLLPFVLLFDIGVPSALVATVIYAAPPMARLTSLGLRGADPAALEASASLGASPWQRLRTARLPLARKEMLLGLNQTIMMCLSMVVLASVVGSGGLGDVIYRALGKVNVGQALTAGIAIVLVAVLLDRTTAAAGARLEESETRAPSPAAEAPRKAGTRPLLRSPFTVSPGRFARLRGWPSWLGLGALAAVLSALGPRLGEEEWPREWTFRITPYVNDATEWIEKSLGSGVPVVGGTLTWAEGVTNGVLNPLRDGLNATPWWALLVLVAALGWAVGRWRAALTASAALGVIGVLGLWTKSMDTLSQVLVALVITLLLGFAVGVLAARVPRVERWLRPLLDTMQTMPQFVYLIPVIALFSVGRMAGIAAAVVFVLPAVIRITAQGVRQSDPAALEAARSMGATTRQQLLQVQLPLARRSLLVAVNQGVVLVLSMVVIAGMVGGGALGIDVITGLSKGDLALGLPAGAAIVCLGVLLDRLTQPARTEGR</sequence>
<feature type="transmembrane region" description="Helical" evidence="7">
    <location>
        <begin position="678"/>
        <end position="697"/>
    </location>
</feature>
<reference evidence="10" key="1">
    <citation type="submission" date="2020-09" db="EMBL/GenBank/DDBJ databases">
        <title>Secondary metabolite and genome analysis of marine Streptomyces chumphonensis KK1-2T.</title>
        <authorList>
            <person name="Phongsopitanun W."/>
            <person name="Kanchanasin P."/>
            <person name="Pittayakhajonwut P."/>
            <person name="Suwanborirux K."/>
            <person name="Tanasupawat S."/>
        </authorList>
    </citation>
    <scope>NUCLEOTIDE SEQUENCE</scope>
    <source>
        <strain evidence="10">KK1-2</strain>
    </source>
</reference>
<evidence type="ECO:0000259" key="9">
    <source>
        <dbReference type="PROSITE" id="PS50928"/>
    </source>
</evidence>
<organism evidence="10 11">
    <name type="scientific">Streptomyces chumphonensis</name>
    <dbReference type="NCBI Taxonomy" id="1214925"/>
    <lineage>
        <taxon>Bacteria</taxon>
        <taxon>Bacillati</taxon>
        <taxon>Actinomycetota</taxon>
        <taxon>Actinomycetes</taxon>
        <taxon>Kitasatosporales</taxon>
        <taxon>Streptomycetaceae</taxon>
        <taxon>Streptomyces</taxon>
    </lineage>
</organism>
<feature type="transmembrane region" description="Helical" evidence="7">
    <location>
        <begin position="500"/>
        <end position="517"/>
    </location>
</feature>
<dbReference type="GO" id="GO:0043190">
    <property type="term" value="C:ATP-binding cassette (ABC) transporter complex"/>
    <property type="evidence" value="ECO:0007669"/>
    <property type="project" value="TreeGrafter"/>
</dbReference>
<feature type="transmembrane region" description="Helical" evidence="7">
    <location>
        <begin position="219"/>
        <end position="245"/>
    </location>
</feature>
<feature type="transmembrane region" description="Helical" evidence="7">
    <location>
        <begin position="47"/>
        <end position="69"/>
    </location>
</feature>
<dbReference type="PROSITE" id="PS50928">
    <property type="entry name" value="ABC_TM1"/>
    <property type="match status" value="2"/>
</dbReference>
<feature type="domain" description="ABC transmembrane type-1" evidence="9">
    <location>
        <begin position="519"/>
        <end position="698"/>
    </location>
</feature>
<dbReference type="InterPro" id="IPR035906">
    <property type="entry name" value="MetI-like_sf"/>
</dbReference>
<evidence type="ECO:0000256" key="8">
    <source>
        <dbReference type="SAM" id="MobiDB-lite"/>
    </source>
</evidence>
<dbReference type="Gene3D" id="1.10.3720.10">
    <property type="entry name" value="MetI-like"/>
    <property type="match status" value="2"/>
</dbReference>
<feature type="transmembrane region" description="Helical" evidence="7">
    <location>
        <begin position="567"/>
        <end position="597"/>
    </location>
</feature>
<feature type="region of interest" description="Disordered" evidence="8">
    <location>
        <begin position="356"/>
        <end position="376"/>
    </location>
</feature>
<feature type="transmembrane region" description="Helical" evidence="7">
    <location>
        <begin position="645"/>
        <end position="666"/>
    </location>
</feature>
<dbReference type="Proteomes" id="UP000632289">
    <property type="component" value="Unassembled WGS sequence"/>
</dbReference>
<feature type="transmembrane region" description="Helical" evidence="7">
    <location>
        <begin position="526"/>
        <end position="547"/>
    </location>
</feature>
<feature type="transmembrane region" description="Helical" evidence="7">
    <location>
        <begin position="329"/>
        <end position="346"/>
    </location>
</feature>
<comment type="similarity">
    <text evidence="7">Belongs to the binding-protein-dependent transport system permease family.</text>
</comment>
<dbReference type="GO" id="GO:0015871">
    <property type="term" value="P:choline transport"/>
    <property type="evidence" value="ECO:0007669"/>
    <property type="project" value="TreeGrafter"/>
</dbReference>
<dbReference type="RefSeq" id="WP_191209640.1">
    <property type="nucleotide sequence ID" value="NZ_BAABKL010000008.1"/>
</dbReference>
<dbReference type="PANTHER" id="PTHR47737:SF1">
    <property type="entry name" value="GLYCINE BETAINE_PROLINE BETAINE TRANSPORT SYSTEM PERMEASE PROTEIN PROW"/>
    <property type="match status" value="1"/>
</dbReference>
<dbReference type="GO" id="GO:0005275">
    <property type="term" value="F:amine transmembrane transporter activity"/>
    <property type="evidence" value="ECO:0007669"/>
    <property type="project" value="TreeGrafter"/>
</dbReference>
<dbReference type="PANTHER" id="PTHR47737">
    <property type="entry name" value="GLYCINE BETAINE/PROLINE BETAINE TRANSPORT SYSTEM PERMEASE PROTEIN PROW"/>
    <property type="match status" value="1"/>
</dbReference>
<evidence type="ECO:0000256" key="3">
    <source>
        <dbReference type="ARBA" id="ARBA00022475"/>
    </source>
</evidence>
<feature type="transmembrane region" description="Helical" evidence="7">
    <location>
        <begin position="151"/>
        <end position="168"/>
    </location>
</feature>
<keyword evidence="11" id="KW-1185">Reference proteome</keyword>
<dbReference type="InterPro" id="IPR000515">
    <property type="entry name" value="MetI-like"/>
</dbReference>
<feature type="domain" description="ABC transmembrane type-1" evidence="9">
    <location>
        <begin position="171"/>
        <end position="350"/>
    </location>
</feature>
<keyword evidence="5 7" id="KW-1133">Transmembrane helix</keyword>
<evidence type="ECO:0000256" key="7">
    <source>
        <dbReference type="RuleBase" id="RU363032"/>
    </source>
</evidence>
<name>A0A927IDI6_9ACTN</name>
<dbReference type="SUPFAM" id="SSF161098">
    <property type="entry name" value="MetI-like"/>
    <property type="match status" value="2"/>
</dbReference>
<evidence type="ECO:0000256" key="2">
    <source>
        <dbReference type="ARBA" id="ARBA00022448"/>
    </source>
</evidence>
<feature type="transmembrane region" description="Helical" evidence="7">
    <location>
        <begin position="116"/>
        <end position="139"/>
    </location>
</feature>
<dbReference type="CDD" id="cd06261">
    <property type="entry name" value="TM_PBP2"/>
    <property type="match status" value="2"/>
</dbReference>
<comment type="subcellular location">
    <subcellularLocation>
        <location evidence="7">Cell membrane</location>
        <topology evidence="7">Multi-pass membrane protein</topology>
    </subcellularLocation>
    <subcellularLocation>
        <location evidence="1">Membrane</location>
        <topology evidence="1">Multi-pass membrane protein</topology>
    </subcellularLocation>
</comment>